<evidence type="ECO:0000313" key="2">
    <source>
        <dbReference type="Proteomes" id="UP000243250"/>
    </source>
</evidence>
<sequence length="104" mass="11638">MKRVIDRKLYDTDRAEEIAQHTPNRDRGDFYYLIETLYKTSSGEYFLHGEGGAATKYAKACSGGGTTGGAEIEALDEETALDWCEEHSIDGEIVVDEFDHLIET</sequence>
<name>A0A1I6HH57_9EURY</name>
<proteinExistence type="predicted"/>
<dbReference type="Proteomes" id="UP000243250">
    <property type="component" value="Unassembled WGS sequence"/>
</dbReference>
<accession>A0A1I6HH57</accession>
<dbReference type="AlphaFoldDB" id="A0A1I6HH57"/>
<organism evidence="1 2">
    <name type="scientific">Halogeometricum limi</name>
    <dbReference type="NCBI Taxonomy" id="555875"/>
    <lineage>
        <taxon>Archaea</taxon>
        <taxon>Methanobacteriati</taxon>
        <taxon>Methanobacteriota</taxon>
        <taxon>Stenosarchaea group</taxon>
        <taxon>Halobacteria</taxon>
        <taxon>Halobacteriales</taxon>
        <taxon>Haloferacaceae</taxon>
        <taxon>Halogeometricum</taxon>
    </lineage>
</organism>
<dbReference type="OrthoDB" id="190520at2157"/>
<evidence type="ECO:0000313" key="1">
    <source>
        <dbReference type="EMBL" id="SFR53718.1"/>
    </source>
</evidence>
<protein>
    <submittedName>
        <fullName evidence="1">Uncharacterized protein</fullName>
    </submittedName>
</protein>
<dbReference type="EMBL" id="FOYS01000003">
    <property type="protein sequence ID" value="SFR53718.1"/>
    <property type="molecule type" value="Genomic_DNA"/>
</dbReference>
<dbReference type="STRING" id="555875.SAMN04488124_2232"/>
<gene>
    <name evidence="1" type="ORF">SAMN04488124_2232</name>
</gene>
<dbReference type="RefSeq" id="WP_089880675.1">
    <property type="nucleotide sequence ID" value="NZ_FOYS01000003.1"/>
</dbReference>
<reference evidence="2" key="1">
    <citation type="submission" date="2016-10" db="EMBL/GenBank/DDBJ databases">
        <authorList>
            <person name="Varghese N."/>
            <person name="Submissions S."/>
        </authorList>
    </citation>
    <scope>NUCLEOTIDE SEQUENCE [LARGE SCALE GENOMIC DNA]</scope>
    <source>
        <strain evidence="2">CGMCC 1.8711</strain>
    </source>
</reference>
<keyword evidence="2" id="KW-1185">Reference proteome</keyword>